<evidence type="ECO:0000256" key="1">
    <source>
        <dbReference type="ARBA" id="ARBA00004323"/>
    </source>
</evidence>
<evidence type="ECO:0000313" key="13">
    <source>
        <dbReference type="Proteomes" id="UP000789595"/>
    </source>
</evidence>
<dbReference type="EC" id="2.4.1.-" evidence="10"/>
<feature type="signal peptide" evidence="11">
    <location>
        <begin position="1"/>
        <end position="17"/>
    </location>
</feature>
<evidence type="ECO:0000256" key="9">
    <source>
        <dbReference type="ARBA" id="ARBA00023136"/>
    </source>
</evidence>
<keyword evidence="8 10" id="KW-0333">Golgi apparatus</keyword>
<keyword evidence="7" id="KW-1133">Transmembrane helix</keyword>
<dbReference type="InterPro" id="IPR002659">
    <property type="entry name" value="Glyco_trans_31"/>
</dbReference>
<keyword evidence="11" id="KW-0732">Signal</keyword>
<dbReference type="EMBL" id="CAKKNE010000005">
    <property type="protein sequence ID" value="CAH0375908.1"/>
    <property type="molecule type" value="Genomic_DNA"/>
</dbReference>
<comment type="similarity">
    <text evidence="2 10">Belongs to the glycosyltransferase 31 family.</text>
</comment>
<organism evidence="12 13">
    <name type="scientific">Pelagomonas calceolata</name>
    <dbReference type="NCBI Taxonomy" id="35677"/>
    <lineage>
        <taxon>Eukaryota</taxon>
        <taxon>Sar</taxon>
        <taxon>Stramenopiles</taxon>
        <taxon>Ochrophyta</taxon>
        <taxon>Pelagophyceae</taxon>
        <taxon>Pelagomonadales</taxon>
        <taxon>Pelagomonadaceae</taxon>
        <taxon>Pelagomonas</taxon>
    </lineage>
</organism>
<evidence type="ECO:0000256" key="5">
    <source>
        <dbReference type="ARBA" id="ARBA00022692"/>
    </source>
</evidence>
<comment type="subcellular location">
    <subcellularLocation>
        <location evidence="1 10">Golgi apparatus membrane</location>
        <topology evidence="1 10">Single-pass type II membrane protein</topology>
    </subcellularLocation>
</comment>
<dbReference type="AlphaFoldDB" id="A0A8J2SNM2"/>
<dbReference type="GO" id="GO:0000139">
    <property type="term" value="C:Golgi membrane"/>
    <property type="evidence" value="ECO:0007669"/>
    <property type="project" value="UniProtKB-SubCell"/>
</dbReference>
<gene>
    <name evidence="12" type="ORF">PECAL_5P04570</name>
</gene>
<accession>A0A8J2SNM2</accession>
<reference evidence="12" key="1">
    <citation type="submission" date="2021-11" db="EMBL/GenBank/DDBJ databases">
        <authorList>
            <consortium name="Genoscope - CEA"/>
            <person name="William W."/>
        </authorList>
    </citation>
    <scope>NUCLEOTIDE SEQUENCE</scope>
</reference>
<name>A0A8J2SNM2_9STRA</name>
<dbReference type="Pfam" id="PF01762">
    <property type="entry name" value="Galactosyl_T"/>
    <property type="match status" value="1"/>
</dbReference>
<comment type="caution">
    <text evidence="12">The sequence shown here is derived from an EMBL/GenBank/DDBJ whole genome shotgun (WGS) entry which is preliminary data.</text>
</comment>
<proteinExistence type="inferred from homology"/>
<dbReference type="Proteomes" id="UP000789595">
    <property type="component" value="Unassembled WGS sequence"/>
</dbReference>
<keyword evidence="4" id="KW-0808">Transferase</keyword>
<dbReference type="PANTHER" id="PTHR11214">
    <property type="entry name" value="BETA-1,3-N-ACETYLGLUCOSAMINYLTRANSFERASE"/>
    <property type="match status" value="1"/>
</dbReference>
<keyword evidence="9" id="KW-0472">Membrane</keyword>
<dbReference type="Gene3D" id="3.90.550.50">
    <property type="match status" value="1"/>
</dbReference>
<keyword evidence="13" id="KW-1185">Reference proteome</keyword>
<keyword evidence="3 10" id="KW-0328">Glycosyltransferase</keyword>
<evidence type="ECO:0000256" key="3">
    <source>
        <dbReference type="ARBA" id="ARBA00022676"/>
    </source>
</evidence>
<feature type="chain" id="PRO_5035285646" description="Hexosyltransferase" evidence="11">
    <location>
        <begin position="18"/>
        <end position="476"/>
    </location>
</feature>
<evidence type="ECO:0000256" key="6">
    <source>
        <dbReference type="ARBA" id="ARBA00022968"/>
    </source>
</evidence>
<evidence type="ECO:0000256" key="2">
    <source>
        <dbReference type="ARBA" id="ARBA00008661"/>
    </source>
</evidence>
<dbReference type="PANTHER" id="PTHR11214:SF3">
    <property type="entry name" value="BETA-1,3-GALACTOSYLTRANSFERASE 6"/>
    <property type="match status" value="1"/>
</dbReference>
<evidence type="ECO:0000313" key="12">
    <source>
        <dbReference type="EMBL" id="CAH0375908.1"/>
    </source>
</evidence>
<evidence type="ECO:0000256" key="7">
    <source>
        <dbReference type="ARBA" id="ARBA00022989"/>
    </source>
</evidence>
<dbReference type="OrthoDB" id="202235at2759"/>
<keyword evidence="6" id="KW-0735">Signal-anchor</keyword>
<keyword evidence="5" id="KW-0812">Transmembrane</keyword>
<protein>
    <recommendedName>
        <fullName evidence="10">Hexosyltransferase</fullName>
        <ecNumber evidence="10">2.4.1.-</ecNumber>
    </recommendedName>
</protein>
<evidence type="ECO:0000256" key="10">
    <source>
        <dbReference type="RuleBase" id="RU363063"/>
    </source>
</evidence>
<sequence>MAARIALWWCLTTVAAAREWAVSDRFTGPVEHKPGDVSLGFRIPRNNSETLPNVEPEIDLWVDDHASFMESVGRYAELCCRLDGMDLGCDEIGSTRITLPPKLSLGLHELACDLVDVATRRELLTYGTTLCRWTVVEHVNQTTEGRRLVELADEQRMMDEPLYRWWRGQGPLPWSLPQYPWALSRVEKPLLIVGVKCAASAISQRDAMRRTWLSDAPADGSLVVRFVIGRAEDPYVARALQRELEVYNDVLIPPFLDLEDGYKSLVPKTKAFASYAFTQYPSASYVMLCDDDVLVDVERLLEAMTTGSLPSRRFYAGQVWAEHFRKPTLPQRSTTHRNYLPEAVYPMSQLPPFAIGPHYLLSMDCAEFIHKNKDDLAGVGTLEDVSVALWLLALQVHPQHSEQFTNARLFGCEAYSVSIADLTSRGIRAIHANRKNGRDACEGYEELAWVKTPRFKLQTPDALYAVPVGADGLAPD</sequence>
<evidence type="ECO:0000256" key="11">
    <source>
        <dbReference type="SAM" id="SignalP"/>
    </source>
</evidence>
<evidence type="ECO:0000256" key="4">
    <source>
        <dbReference type="ARBA" id="ARBA00022679"/>
    </source>
</evidence>
<evidence type="ECO:0000256" key="8">
    <source>
        <dbReference type="ARBA" id="ARBA00023034"/>
    </source>
</evidence>
<dbReference type="GO" id="GO:0016758">
    <property type="term" value="F:hexosyltransferase activity"/>
    <property type="evidence" value="ECO:0007669"/>
    <property type="project" value="InterPro"/>
</dbReference>